<dbReference type="Proteomes" id="UP000277928">
    <property type="component" value="Unassembled WGS sequence"/>
</dbReference>
<proteinExistence type="predicted"/>
<evidence type="ECO:0000313" key="2">
    <source>
        <dbReference type="Proteomes" id="UP000277928"/>
    </source>
</evidence>
<protein>
    <submittedName>
        <fullName evidence="1">Uncharacterized protein</fullName>
    </submittedName>
</protein>
<accession>A0A3P6SA57</accession>
<gene>
    <name evidence="1" type="ORF">NLS_LOCUS536</name>
</gene>
<dbReference type="EMBL" id="UYRX01000013">
    <property type="protein sequence ID" value="VDK68739.1"/>
    <property type="molecule type" value="Genomic_DNA"/>
</dbReference>
<keyword evidence="2" id="KW-1185">Reference proteome</keyword>
<dbReference type="OrthoDB" id="5851117at2759"/>
<reference evidence="1 2" key="1">
    <citation type="submission" date="2018-08" db="EMBL/GenBank/DDBJ databases">
        <authorList>
            <person name="Laetsch R D."/>
            <person name="Stevens L."/>
            <person name="Kumar S."/>
            <person name="Blaxter L. M."/>
        </authorList>
    </citation>
    <scope>NUCLEOTIDE SEQUENCE [LARGE SCALE GENOMIC DNA]</scope>
</reference>
<evidence type="ECO:0000313" key="1">
    <source>
        <dbReference type="EMBL" id="VDK68739.1"/>
    </source>
</evidence>
<name>A0A3P6SA57_LITSI</name>
<organism evidence="1 2">
    <name type="scientific">Litomosoides sigmodontis</name>
    <name type="common">Filarial nematode worm</name>
    <dbReference type="NCBI Taxonomy" id="42156"/>
    <lineage>
        <taxon>Eukaryota</taxon>
        <taxon>Metazoa</taxon>
        <taxon>Ecdysozoa</taxon>
        <taxon>Nematoda</taxon>
        <taxon>Chromadorea</taxon>
        <taxon>Rhabditida</taxon>
        <taxon>Spirurina</taxon>
        <taxon>Spiruromorpha</taxon>
        <taxon>Filarioidea</taxon>
        <taxon>Onchocercidae</taxon>
        <taxon>Litomosoides</taxon>
    </lineage>
</organism>
<dbReference type="OMA" id="CINFEID"/>
<dbReference type="AlphaFoldDB" id="A0A3P6SA57"/>
<sequence length="400" mass="45207">MIAINKLENLEIGYGPGIVQKLCARFLQLSKERNVVPLVRSPRFKRRKVSAENNFTVMGEIRHCNTQTFASSKPTSKSFVNATKNDVTFFDGQKCELPIVPPVVVDHVELNSRWPCYDDVVIPGDVKGNLKAKKIESIREKFEKISLTSSSLPPHKKFNKVSFRRLAASTELPSRQLDHRDIGKIQRDCINFEIDGDKSTIALGDETIKVVMKLSPPSGDNVTVTKFATASIVSSLSEALFFRKEYFLYHRNILRIEASFTMSSFVTSSARVSLPPIVKMLDGKENGEDGLQEVHRLLKKFDAIREQRAKKCIPEDMSDKTGNRCDRGDYDRLMQLQCQIASPVAIYHSHSSSDSDSHLNPRYNEKKECLKEINLSNRLSGKSELTNAQNFHSGESFVQF</sequence>